<keyword evidence="3" id="KW-0804">Transcription</keyword>
<gene>
    <name evidence="5" type="ORF">ACFQ1E_04360</name>
</gene>
<dbReference type="InterPro" id="IPR008920">
    <property type="entry name" value="TF_FadR/GntR_C"/>
</dbReference>
<evidence type="ECO:0000313" key="6">
    <source>
        <dbReference type="Proteomes" id="UP001596977"/>
    </source>
</evidence>
<reference evidence="6" key="1">
    <citation type="journal article" date="2019" name="Int. J. Syst. Evol. Microbiol.">
        <title>The Global Catalogue of Microorganisms (GCM) 10K type strain sequencing project: providing services to taxonomists for standard genome sequencing and annotation.</title>
        <authorList>
            <consortium name="The Broad Institute Genomics Platform"/>
            <consortium name="The Broad Institute Genome Sequencing Center for Infectious Disease"/>
            <person name="Wu L."/>
            <person name="Ma J."/>
        </authorList>
    </citation>
    <scope>NUCLEOTIDE SEQUENCE [LARGE SCALE GENOMIC DNA]</scope>
    <source>
        <strain evidence="6">CCUG 62982</strain>
    </source>
</reference>
<dbReference type="InterPro" id="IPR036390">
    <property type="entry name" value="WH_DNA-bd_sf"/>
</dbReference>
<proteinExistence type="predicted"/>
<dbReference type="Proteomes" id="UP001596977">
    <property type="component" value="Unassembled WGS sequence"/>
</dbReference>
<evidence type="ECO:0000256" key="3">
    <source>
        <dbReference type="ARBA" id="ARBA00023163"/>
    </source>
</evidence>
<protein>
    <submittedName>
        <fullName evidence="5">GntR family transcriptional regulator</fullName>
    </submittedName>
</protein>
<dbReference type="Gene3D" id="1.10.10.10">
    <property type="entry name" value="Winged helix-like DNA-binding domain superfamily/Winged helix DNA-binding domain"/>
    <property type="match status" value="1"/>
</dbReference>
<keyword evidence="2" id="KW-0238">DNA-binding</keyword>
<dbReference type="PANTHER" id="PTHR43537">
    <property type="entry name" value="TRANSCRIPTIONAL REGULATOR, GNTR FAMILY"/>
    <property type="match status" value="1"/>
</dbReference>
<comment type="caution">
    <text evidence="5">The sequence shown here is derived from an EMBL/GenBank/DDBJ whole genome shotgun (WGS) entry which is preliminary data.</text>
</comment>
<sequence length="244" mass="27528">MAETSKMSEIPVIEPVKRYDTLADRAYQQLRQALMTGIFHPGQKLTIRKIAAVLGVSATPARDAISRLLSERVLESDANRNVFAPQLDAEKLSHLYAMRIALEGLAAEEGAKRLPDEKVRELELVQMSLIAAMDRQDYQKVLIENEKFHFGIYAESGNHMLVEAIEQLWLKLGPTMNLLYPSYNHSRTGVVHHLAVVDALRSRQPAAVRQAIEQDLRDGEVELRNALLSVGERPEKPRRRSASR</sequence>
<name>A0ABW3H337_9SPHN</name>
<dbReference type="InterPro" id="IPR036388">
    <property type="entry name" value="WH-like_DNA-bd_sf"/>
</dbReference>
<dbReference type="Pfam" id="PF07729">
    <property type="entry name" value="FCD"/>
    <property type="match status" value="1"/>
</dbReference>
<keyword evidence="6" id="KW-1185">Reference proteome</keyword>
<dbReference type="InterPro" id="IPR000524">
    <property type="entry name" value="Tscrpt_reg_HTH_GntR"/>
</dbReference>
<dbReference type="InterPro" id="IPR011711">
    <property type="entry name" value="GntR_C"/>
</dbReference>
<dbReference type="RefSeq" id="WP_264942195.1">
    <property type="nucleotide sequence ID" value="NZ_JAPDRA010000001.1"/>
</dbReference>
<evidence type="ECO:0000256" key="1">
    <source>
        <dbReference type="ARBA" id="ARBA00023015"/>
    </source>
</evidence>
<dbReference type="Pfam" id="PF00392">
    <property type="entry name" value="GntR"/>
    <property type="match status" value="1"/>
</dbReference>
<dbReference type="SUPFAM" id="SSF48008">
    <property type="entry name" value="GntR ligand-binding domain-like"/>
    <property type="match status" value="1"/>
</dbReference>
<dbReference type="EMBL" id="JBHTJG010000001">
    <property type="protein sequence ID" value="MFD0945567.1"/>
    <property type="molecule type" value="Genomic_DNA"/>
</dbReference>
<organism evidence="5 6">
    <name type="scientific">Sphingomonas canadensis</name>
    <dbReference type="NCBI Taxonomy" id="1219257"/>
    <lineage>
        <taxon>Bacteria</taxon>
        <taxon>Pseudomonadati</taxon>
        <taxon>Pseudomonadota</taxon>
        <taxon>Alphaproteobacteria</taxon>
        <taxon>Sphingomonadales</taxon>
        <taxon>Sphingomonadaceae</taxon>
        <taxon>Sphingomonas</taxon>
    </lineage>
</organism>
<evidence type="ECO:0000313" key="5">
    <source>
        <dbReference type="EMBL" id="MFD0945567.1"/>
    </source>
</evidence>
<dbReference type="SMART" id="SM00345">
    <property type="entry name" value="HTH_GNTR"/>
    <property type="match status" value="1"/>
</dbReference>
<keyword evidence="1" id="KW-0805">Transcription regulation</keyword>
<evidence type="ECO:0000256" key="2">
    <source>
        <dbReference type="ARBA" id="ARBA00023125"/>
    </source>
</evidence>
<dbReference type="Gene3D" id="1.20.120.530">
    <property type="entry name" value="GntR ligand-binding domain-like"/>
    <property type="match status" value="1"/>
</dbReference>
<dbReference type="PROSITE" id="PS50949">
    <property type="entry name" value="HTH_GNTR"/>
    <property type="match status" value="1"/>
</dbReference>
<dbReference type="SMART" id="SM00895">
    <property type="entry name" value="FCD"/>
    <property type="match status" value="1"/>
</dbReference>
<dbReference type="SUPFAM" id="SSF46785">
    <property type="entry name" value="Winged helix' DNA-binding domain"/>
    <property type="match status" value="1"/>
</dbReference>
<feature type="domain" description="HTH gntR-type" evidence="4">
    <location>
        <begin position="20"/>
        <end position="87"/>
    </location>
</feature>
<accession>A0ABW3H337</accession>
<evidence type="ECO:0000259" key="4">
    <source>
        <dbReference type="PROSITE" id="PS50949"/>
    </source>
</evidence>
<dbReference type="PANTHER" id="PTHR43537:SF39">
    <property type="entry name" value="HTH-TYPE TRANSCRIPTIONAL REGULATOR MCBR"/>
    <property type="match status" value="1"/>
</dbReference>